<keyword evidence="2" id="KW-0863">Zinc-finger</keyword>
<dbReference type="InParanoid" id="A0A1Z5KCQ1"/>
<dbReference type="EMBL" id="BDSP01000204">
    <property type="protein sequence ID" value="GAX23925.1"/>
    <property type="molecule type" value="Genomic_DNA"/>
</dbReference>
<dbReference type="AlphaFoldDB" id="A0A1Z5KCQ1"/>
<keyword evidence="6" id="KW-1185">Reference proteome</keyword>
<dbReference type="GO" id="GO:0008270">
    <property type="term" value="F:zinc ion binding"/>
    <property type="evidence" value="ECO:0007669"/>
    <property type="project" value="UniProtKB-KW"/>
</dbReference>
<keyword evidence="1" id="KW-0479">Metal-binding</keyword>
<evidence type="ECO:0000256" key="2">
    <source>
        <dbReference type="ARBA" id="ARBA00022771"/>
    </source>
</evidence>
<dbReference type="InterPro" id="IPR002893">
    <property type="entry name" value="Znf_MYND"/>
</dbReference>
<evidence type="ECO:0000256" key="1">
    <source>
        <dbReference type="ARBA" id="ARBA00022723"/>
    </source>
</evidence>
<feature type="domain" description="MYND-type" evidence="4">
    <location>
        <begin position="6"/>
        <end position="45"/>
    </location>
</feature>
<dbReference type="Gene3D" id="1.10.220.160">
    <property type="match status" value="1"/>
</dbReference>
<name>A0A1Z5KCQ1_FISSO</name>
<dbReference type="PROSITE" id="PS01360">
    <property type="entry name" value="ZF_MYND_1"/>
    <property type="match status" value="1"/>
</dbReference>
<accession>A0A1Z5KCQ1</accession>
<dbReference type="Proteomes" id="UP000198406">
    <property type="component" value="Unassembled WGS sequence"/>
</dbReference>
<dbReference type="SUPFAM" id="SSF144232">
    <property type="entry name" value="HIT/MYND zinc finger-like"/>
    <property type="match status" value="1"/>
</dbReference>
<evidence type="ECO:0000259" key="4">
    <source>
        <dbReference type="PROSITE" id="PS01360"/>
    </source>
</evidence>
<reference evidence="5 6" key="1">
    <citation type="journal article" date="2015" name="Plant Cell">
        <title>Oil accumulation by the oleaginous diatom Fistulifera solaris as revealed by the genome and transcriptome.</title>
        <authorList>
            <person name="Tanaka T."/>
            <person name="Maeda Y."/>
            <person name="Veluchamy A."/>
            <person name="Tanaka M."/>
            <person name="Abida H."/>
            <person name="Marechal E."/>
            <person name="Bowler C."/>
            <person name="Muto M."/>
            <person name="Sunaga Y."/>
            <person name="Tanaka M."/>
            <person name="Yoshino T."/>
            <person name="Taniguchi T."/>
            <person name="Fukuda Y."/>
            <person name="Nemoto M."/>
            <person name="Matsumoto M."/>
            <person name="Wong P.S."/>
            <person name="Aburatani S."/>
            <person name="Fujibuchi W."/>
        </authorList>
    </citation>
    <scope>NUCLEOTIDE SEQUENCE [LARGE SCALE GENOMIC DNA]</scope>
    <source>
        <strain evidence="5 6">JPCC DA0580</strain>
    </source>
</reference>
<gene>
    <name evidence="5" type="ORF">FisN_20Hh132</name>
</gene>
<organism evidence="5 6">
    <name type="scientific">Fistulifera solaris</name>
    <name type="common">Oleaginous diatom</name>
    <dbReference type="NCBI Taxonomy" id="1519565"/>
    <lineage>
        <taxon>Eukaryota</taxon>
        <taxon>Sar</taxon>
        <taxon>Stramenopiles</taxon>
        <taxon>Ochrophyta</taxon>
        <taxon>Bacillariophyta</taxon>
        <taxon>Bacillariophyceae</taxon>
        <taxon>Bacillariophycidae</taxon>
        <taxon>Naviculales</taxon>
        <taxon>Naviculaceae</taxon>
        <taxon>Fistulifera</taxon>
    </lineage>
</organism>
<sequence length="228" mass="26611">MSSYYCSALLCRGRASLPCEHCGYVKYCSDQCRIRDREQLHGKLCPHYQRIGSEDDPRGVLMFVEMLYARASWYRAFETDENVCLFAKGCFETGSVIRQVHTGRLLTMDILLHEMSAEERRLTMMSVACWRIAHMHPDENKIRITLSKTPMICHRCRRRHGDTFGMVPDRNFGGFLYLCVDCERQNELVVDLFQVPWREESTISRERFPAWLQESLPSNLSPSPQQQS</sequence>
<evidence type="ECO:0000313" key="5">
    <source>
        <dbReference type="EMBL" id="GAX23925.1"/>
    </source>
</evidence>
<keyword evidence="3" id="KW-0862">Zinc</keyword>
<dbReference type="OrthoDB" id="62495at2759"/>
<dbReference type="Gene3D" id="6.10.140.2220">
    <property type="match status" value="1"/>
</dbReference>
<comment type="caution">
    <text evidence="5">The sequence shown here is derived from an EMBL/GenBank/DDBJ whole genome shotgun (WGS) entry which is preliminary data.</text>
</comment>
<protein>
    <recommendedName>
        <fullName evidence="4">MYND-type domain-containing protein</fullName>
    </recommendedName>
</protein>
<proteinExistence type="predicted"/>
<evidence type="ECO:0000256" key="3">
    <source>
        <dbReference type="ARBA" id="ARBA00022833"/>
    </source>
</evidence>
<evidence type="ECO:0000313" key="6">
    <source>
        <dbReference type="Proteomes" id="UP000198406"/>
    </source>
</evidence>